<organism evidence="6 7">
    <name type="scientific">Kingdonia uniflora</name>
    <dbReference type="NCBI Taxonomy" id="39325"/>
    <lineage>
        <taxon>Eukaryota</taxon>
        <taxon>Viridiplantae</taxon>
        <taxon>Streptophyta</taxon>
        <taxon>Embryophyta</taxon>
        <taxon>Tracheophyta</taxon>
        <taxon>Spermatophyta</taxon>
        <taxon>Magnoliopsida</taxon>
        <taxon>Ranunculales</taxon>
        <taxon>Circaeasteraceae</taxon>
        <taxon>Kingdonia</taxon>
    </lineage>
</organism>
<dbReference type="InterPro" id="IPR006594">
    <property type="entry name" value="LisH"/>
</dbReference>
<dbReference type="Pfam" id="PF23627">
    <property type="entry name" value="LisH_WDR26"/>
    <property type="match status" value="1"/>
</dbReference>
<dbReference type="InterPro" id="IPR006595">
    <property type="entry name" value="CTLH_C"/>
</dbReference>
<dbReference type="PANTHER" id="PTHR22838:SF0">
    <property type="entry name" value="WD REPEAT-CONTAINING PROTEIN 26"/>
    <property type="match status" value="1"/>
</dbReference>
<keyword evidence="1 3" id="KW-0853">WD repeat</keyword>
<dbReference type="Gene3D" id="2.130.10.10">
    <property type="entry name" value="YVTN repeat-like/Quinoprotein amine dehydrogenase"/>
    <property type="match status" value="1"/>
</dbReference>
<reference evidence="6 7" key="1">
    <citation type="journal article" date="2020" name="IScience">
        <title>Genome Sequencing of the Endangered Kingdonia uniflora (Circaeasteraceae, Ranunculales) Reveals Potential Mechanisms of Evolutionary Specialization.</title>
        <authorList>
            <person name="Sun Y."/>
            <person name="Deng T."/>
            <person name="Zhang A."/>
            <person name="Moore M.J."/>
            <person name="Landis J.B."/>
            <person name="Lin N."/>
            <person name="Zhang H."/>
            <person name="Zhang X."/>
            <person name="Huang J."/>
            <person name="Zhang X."/>
            <person name="Sun H."/>
            <person name="Wang H."/>
        </authorList>
    </citation>
    <scope>NUCLEOTIDE SEQUENCE [LARGE SCALE GENOMIC DNA]</scope>
    <source>
        <strain evidence="6">TB1705</strain>
        <tissue evidence="6">Leaf</tissue>
    </source>
</reference>
<feature type="repeat" description="WD" evidence="3">
    <location>
        <begin position="267"/>
        <end position="299"/>
    </location>
</feature>
<dbReference type="PANTHER" id="PTHR22838">
    <property type="entry name" value="WD REPEAT PROTEIN 26-RELATED"/>
    <property type="match status" value="1"/>
</dbReference>
<dbReference type="Pfam" id="PF00400">
    <property type="entry name" value="WD40"/>
    <property type="match status" value="1"/>
</dbReference>
<evidence type="ECO:0000256" key="1">
    <source>
        <dbReference type="ARBA" id="ARBA00022574"/>
    </source>
</evidence>
<dbReference type="AlphaFoldDB" id="A0A7J7LXM6"/>
<dbReference type="InterPro" id="IPR036322">
    <property type="entry name" value="WD40_repeat_dom_sf"/>
</dbReference>
<evidence type="ECO:0000313" key="7">
    <source>
        <dbReference type="Proteomes" id="UP000541444"/>
    </source>
</evidence>
<accession>A0A7J7LXM6</accession>
<keyword evidence="2" id="KW-0677">Repeat</keyword>
<dbReference type="PROSITE" id="PS50897">
    <property type="entry name" value="CTLH"/>
    <property type="match status" value="1"/>
</dbReference>
<dbReference type="InterPro" id="IPR001680">
    <property type="entry name" value="WD40_rpt"/>
</dbReference>
<comment type="caution">
    <text evidence="6">The sequence shown here is derived from an EMBL/GenBank/DDBJ whole genome shotgun (WGS) entry which is preliminary data.</text>
</comment>
<dbReference type="PROSITE" id="PS50082">
    <property type="entry name" value="WD_REPEATS_2"/>
    <property type="match status" value="1"/>
</dbReference>
<dbReference type="InterPro" id="IPR015943">
    <property type="entry name" value="WD40/YVTN_repeat-like_dom_sf"/>
</dbReference>
<proteinExistence type="predicted"/>
<dbReference type="SMART" id="SM00320">
    <property type="entry name" value="WD40"/>
    <property type="match status" value="1"/>
</dbReference>
<name>A0A7J7LXM6_9MAGN</name>
<evidence type="ECO:0000256" key="2">
    <source>
        <dbReference type="ARBA" id="ARBA00022737"/>
    </source>
</evidence>
<dbReference type="EMBL" id="JACGCM010001927">
    <property type="protein sequence ID" value="KAF6147288.1"/>
    <property type="molecule type" value="Genomic_DNA"/>
</dbReference>
<keyword evidence="7" id="KW-1185">Reference proteome</keyword>
<dbReference type="SUPFAM" id="SSF50978">
    <property type="entry name" value="WD40 repeat-like"/>
    <property type="match status" value="1"/>
</dbReference>
<dbReference type="InterPro" id="IPR051350">
    <property type="entry name" value="WD_repeat-ST_regulator"/>
</dbReference>
<dbReference type="Proteomes" id="UP000541444">
    <property type="component" value="Unassembled WGS sequence"/>
</dbReference>
<dbReference type="PROSITE" id="PS50294">
    <property type="entry name" value="WD_REPEATS_REGION"/>
    <property type="match status" value="1"/>
</dbReference>
<evidence type="ECO:0000256" key="3">
    <source>
        <dbReference type="PROSITE-ProRule" id="PRU00221"/>
    </source>
</evidence>
<dbReference type="OrthoDB" id="972532at2759"/>
<evidence type="ECO:0000259" key="5">
    <source>
        <dbReference type="PROSITE" id="PS50897"/>
    </source>
</evidence>
<gene>
    <name evidence="6" type="ORF">GIB67_009771</name>
</gene>
<evidence type="ECO:0000256" key="4">
    <source>
        <dbReference type="SAM" id="MobiDB-lite"/>
    </source>
</evidence>
<dbReference type="PROSITE" id="PS50896">
    <property type="entry name" value="LISH"/>
    <property type="match status" value="1"/>
</dbReference>
<protein>
    <recommendedName>
        <fullName evidence="5">CTLH domain-containing protein</fullName>
    </recommendedName>
</protein>
<evidence type="ECO:0000313" key="6">
    <source>
        <dbReference type="EMBL" id="KAF6147288.1"/>
    </source>
</evidence>
<feature type="domain" description="CTLH" evidence="5">
    <location>
        <begin position="101"/>
        <end position="151"/>
    </location>
</feature>
<feature type="region of interest" description="Disordered" evidence="4">
    <location>
        <begin position="30"/>
        <end position="49"/>
    </location>
</feature>
<sequence length="353" mass="39339">MGGVEDDEPASKRMKVSSDLRSLSANLSVTASVGSSPGNKMARPLASEGDDEMVGSKGVIKRVEFVRIITKALYALGYEKSGALLEEESGIPLQSSLVNSFQQLVLDGKWDKSVATLHKIGLLDTATLNSASSLILEQKFFELLANEKAMDALKTLRTEIAPVCSNKSRLHKLAACIVSPQQCLLLGFSSQDSLSAESRSKLLDKVQKFLPPTVMIPERRLEHLVEQALTVQREACVFHNSLDSSISLYSDHRCGKDQIPSETLQVLQAHRGEVWFLQFSHNGKFLASSSNDRSAIIWEDKRQARDCTEAYVAPEKYGIFLEYVHVEPLLGKCEIFQEMFPYNNTNFQTRRFF</sequence>